<evidence type="ECO:0000313" key="2">
    <source>
        <dbReference type="EMBL" id="MBA8807888.1"/>
    </source>
</evidence>
<feature type="transmembrane region" description="Helical" evidence="1">
    <location>
        <begin position="165"/>
        <end position="186"/>
    </location>
</feature>
<comment type="caution">
    <text evidence="2">The sequence shown here is derived from an EMBL/GenBank/DDBJ whole genome shotgun (WGS) entry which is preliminary data.</text>
</comment>
<reference evidence="2 3" key="1">
    <citation type="submission" date="2020-07" db="EMBL/GenBank/DDBJ databases">
        <title>Sequencing the genomes of 1000 actinobacteria strains.</title>
        <authorList>
            <person name="Klenk H.-P."/>
        </authorList>
    </citation>
    <scope>NUCLEOTIDE SEQUENCE [LARGE SCALE GENOMIC DNA]</scope>
    <source>
        <strain evidence="2 3">DSM 44121</strain>
    </source>
</reference>
<evidence type="ECO:0000256" key="1">
    <source>
        <dbReference type="SAM" id="Phobius"/>
    </source>
</evidence>
<accession>A0A7W3J7U1</accession>
<protein>
    <recommendedName>
        <fullName evidence="4">DUF998 domain-containing protein</fullName>
    </recommendedName>
</protein>
<dbReference type="RefSeq" id="WP_182615546.1">
    <property type="nucleotide sequence ID" value="NZ_BAAATF010000006.1"/>
</dbReference>
<feature type="transmembrane region" description="Helical" evidence="1">
    <location>
        <begin position="132"/>
        <end position="153"/>
    </location>
</feature>
<keyword evidence="1" id="KW-0472">Membrane</keyword>
<feature type="transmembrane region" description="Helical" evidence="1">
    <location>
        <begin position="100"/>
        <end position="120"/>
    </location>
</feature>
<evidence type="ECO:0008006" key="4">
    <source>
        <dbReference type="Google" id="ProtNLM"/>
    </source>
</evidence>
<feature type="transmembrane region" description="Helical" evidence="1">
    <location>
        <begin position="198"/>
        <end position="217"/>
    </location>
</feature>
<name>A0A7W3J7U1_9MICO</name>
<evidence type="ECO:0000313" key="3">
    <source>
        <dbReference type="Proteomes" id="UP000540568"/>
    </source>
</evidence>
<dbReference type="AlphaFoldDB" id="A0A7W3J7U1"/>
<dbReference type="Proteomes" id="UP000540568">
    <property type="component" value="Unassembled WGS sequence"/>
</dbReference>
<sequence>MRPAETSRALTRLAAVLAFLGPVAFLVAEAVSAVAWTAGAYDYGVNFISDLGTTVCGAEYGGRVMCSPLHAVMNAGFVTMGLSMGGLFTVLALRRRGAVGVLVAVAGWSVTLDMFLVALFPGGAESVGDGTIALHVLGAAVAILFANALFVVVGAGARRFGLPAWSAATVVLGVVGLVGLVLTLAPQELAEPAVFERVAVYSIFAACGVTGAALLAASRRSLGEARPTR</sequence>
<organism evidence="2 3">
    <name type="scientific">Promicromonospora sukumoe</name>
    <dbReference type="NCBI Taxonomy" id="88382"/>
    <lineage>
        <taxon>Bacteria</taxon>
        <taxon>Bacillati</taxon>
        <taxon>Actinomycetota</taxon>
        <taxon>Actinomycetes</taxon>
        <taxon>Micrococcales</taxon>
        <taxon>Promicromonosporaceae</taxon>
        <taxon>Promicromonospora</taxon>
    </lineage>
</organism>
<proteinExistence type="predicted"/>
<keyword evidence="3" id="KW-1185">Reference proteome</keyword>
<keyword evidence="1" id="KW-1133">Transmembrane helix</keyword>
<gene>
    <name evidence="2" type="ORF">FHX71_001830</name>
</gene>
<feature type="transmembrane region" description="Helical" evidence="1">
    <location>
        <begin position="71"/>
        <end position="93"/>
    </location>
</feature>
<keyword evidence="1" id="KW-0812">Transmembrane</keyword>
<dbReference type="EMBL" id="JACGWV010000001">
    <property type="protein sequence ID" value="MBA8807888.1"/>
    <property type="molecule type" value="Genomic_DNA"/>
</dbReference>